<comment type="caution">
    <text evidence="4">The sequence shown here is derived from an EMBL/GenBank/DDBJ whole genome shotgun (WGS) entry which is preliminary data.</text>
</comment>
<dbReference type="InterPro" id="IPR015943">
    <property type="entry name" value="WD40/YVTN_repeat-like_dom_sf"/>
</dbReference>
<keyword evidence="2" id="KW-1133">Transmembrane helix</keyword>
<organism evidence="4 5">
    <name type="scientific">Microcystis aeruginosa Ma_SC_T_19800800_S464</name>
    <dbReference type="NCBI Taxonomy" id="2486257"/>
    <lineage>
        <taxon>Bacteria</taxon>
        <taxon>Bacillati</taxon>
        <taxon>Cyanobacteriota</taxon>
        <taxon>Cyanophyceae</taxon>
        <taxon>Oscillatoriophycideae</taxon>
        <taxon>Chroococcales</taxon>
        <taxon>Microcystaceae</taxon>
        <taxon>Microcystis</taxon>
    </lineage>
</organism>
<dbReference type="InterPro" id="IPR002860">
    <property type="entry name" value="BNR_rpt"/>
</dbReference>
<keyword evidence="2" id="KW-0812">Transmembrane</keyword>
<evidence type="ECO:0000313" key="4">
    <source>
        <dbReference type="EMBL" id="TRU26255.1"/>
    </source>
</evidence>
<sequence>MINRQSLLRFAHKFNLILLIIATVFCLWSNPAFAHRPHDVISQVEVSPDFQTDNTVYILVRNNFYKSSDGGSNWTRLIQGLDYTGELSSLSLSPVNKNILYLASRSDGIYKSEDAGESWQKVNQGLETNFINFLEIAPSDPNIAAAVGLEKGVYLTEDGGKNWSNIFPTKTLITFLAITPNNPGRIFFGDEQGKLYTSSDGGKTWQNLPLPTNVGAVDTIAFSPNLDRDKTFFVGTEEAGILKTVDDGKTFQAVNEGIKDKIIEDIVISPDYAQNSTLYAITWYDGMYVSQDGGKSWKKMSEGLTKDKQADDYKVPHFMDLKVVEDTMFLGGFNGLFKTTDSGKQWQEIETLDRGTVIAMAVSPNYAQDGTVVIANYVGNIFISRDKGETWTPINRGLEVYRLGKDPEESGQDPRRFFDIAFSPNYGKDRTIFAGFLRNRFAKSDNGGDLWKIIEIDKGVRGPRIVPSPDFAKDKTLFLTNQQGRIFRSTDGGNTVKNISEVGRISGNYAPAMVASPDFAKDKTLFVTGTEGIYQSVDGGLTWKNVSQGTPLSQASNVQLAISPNYPSDGTIFAGTIFSGLYVSKDGAKSWTKLEKPGFNPNTSVETIAISPNYANDRTVIVSLQGDGLFKSTDGGETFKSIGDPKIPLVKIHSIPSSGISVQFSPNYAQDKTLFGFGGAQTTVFRSTDGGETWTSATIPPHAEENTPRYKIGEFFSGRLGTILRLVIPILLAIVAYFLVGFLKLEKIINLPKPFFRMAAAFMIFLFVFFAIITQV</sequence>
<dbReference type="InterPro" id="IPR052025">
    <property type="entry name" value="Xyloglucanase_GH74"/>
</dbReference>
<evidence type="ECO:0000256" key="2">
    <source>
        <dbReference type="SAM" id="Phobius"/>
    </source>
</evidence>
<dbReference type="EMBL" id="SFBL01000084">
    <property type="protein sequence ID" value="TRU26255.1"/>
    <property type="molecule type" value="Genomic_DNA"/>
</dbReference>
<keyword evidence="2" id="KW-0472">Membrane</keyword>
<dbReference type="AlphaFoldDB" id="A0A552DVK1"/>
<gene>
    <name evidence="4" type="ORF">EWV81_10665</name>
</gene>
<proteinExistence type="predicted"/>
<keyword evidence="1" id="KW-0677">Repeat</keyword>
<dbReference type="Pfam" id="PF02012">
    <property type="entry name" value="BNR"/>
    <property type="match status" value="1"/>
</dbReference>
<reference evidence="4 5" key="1">
    <citation type="submission" date="2019-01" db="EMBL/GenBank/DDBJ databases">
        <title>Coherence of Microcystis species and biogeography revealed through population genomics.</title>
        <authorList>
            <person name="Perez-Carrascal O.M."/>
            <person name="Terrat Y."/>
            <person name="Giani A."/>
            <person name="Fortin N."/>
            <person name="Tromas N."/>
            <person name="Shapiro B.J."/>
        </authorList>
    </citation>
    <scope>NUCLEOTIDE SEQUENCE [LARGE SCALE GENOMIC DNA]</scope>
    <source>
        <strain evidence="4">Ma_SC_T_19800800_S464</strain>
    </source>
</reference>
<feature type="transmembrane region" description="Helical" evidence="2">
    <location>
        <begin position="755"/>
        <end position="773"/>
    </location>
</feature>
<feature type="transmembrane region" description="Helical" evidence="2">
    <location>
        <begin position="723"/>
        <end position="743"/>
    </location>
</feature>
<protein>
    <submittedName>
        <fullName evidence="4">Glycosyl hydrolase</fullName>
    </submittedName>
</protein>
<dbReference type="GO" id="GO:0016787">
    <property type="term" value="F:hydrolase activity"/>
    <property type="evidence" value="ECO:0007669"/>
    <property type="project" value="UniProtKB-KW"/>
</dbReference>
<accession>A0A552DVK1</accession>
<dbReference type="InterPro" id="IPR031778">
    <property type="entry name" value="Sortilin_N"/>
</dbReference>
<evidence type="ECO:0000259" key="3">
    <source>
        <dbReference type="Pfam" id="PF15902"/>
    </source>
</evidence>
<dbReference type="PANTHER" id="PTHR43739">
    <property type="entry name" value="XYLOGLUCANASE (EUROFUNG)"/>
    <property type="match status" value="1"/>
</dbReference>
<name>A0A552DVK1_MICAE</name>
<dbReference type="PANTHER" id="PTHR43739:SF5">
    <property type="entry name" value="EXO-ALPHA-SIALIDASE"/>
    <property type="match status" value="1"/>
</dbReference>
<keyword evidence="4" id="KW-0378">Hydrolase</keyword>
<dbReference type="Pfam" id="PF15902">
    <property type="entry name" value="Sortilin-Vps10"/>
    <property type="match status" value="1"/>
</dbReference>
<feature type="domain" description="Sortilin N-terminal" evidence="3">
    <location>
        <begin position="62"/>
        <end position="166"/>
    </location>
</feature>
<dbReference type="Proteomes" id="UP000319313">
    <property type="component" value="Unassembled WGS sequence"/>
</dbReference>
<evidence type="ECO:0000256" key="1">
    <source>
        <dbReference type="ARBA" id="ARBA00022737"/>
    </source>
</evidence>
<dbReference type="Gene3D" id="2.130.10.10">
    <property type="entry name" value="YVTN repeat-like/Quinoprotein amine dehydrogenase"/>
    <property type="match status" value="4"/>
</dbReference>
<evidence type="ECO:0000313" key="5">
    <source>
        <dbReference type="Proteomes" id="UP000319313"/>
    </source>
</evidence>
<dbReference type="GO" id="GO:0010411">
    <property type="term" value="P:xyloglucan metabolic process"/>
    <property type="evidence" value="ECO:0007669"/>
    <property type="project" value="TreeGrafter"/>
</dbReference>
<dbReference type="SUPFAM" id="SSF110296">
    <property type="entry name" value="Oligoxyloglucan reducing end-specific cellobiohydrolase"/>
    <property type="match status" value="3"/>
</dbReference>
<dbReference type="CDD" id="cd15482">
    <property type="entry name" value="Sialidase_non-viral"/>
    <property type="match status" value="3"/>
</dbReference>